<dbReference type="InterPro" id="IPR008893">
    <property type="entry name" value="WGR_domain"/>
</dbReference>
<dbReference type="InterPro" id="IPR036957">
    <property type="entry name" value="Znf_PARP_sf"/>
</dbReference>
<dbReference type="GO" id="GO:0006302">
    <property type="term" value="P:double-strand break repair"/>
    <property type="evidence" value="ECO:0007669"/>
    <property type="project" value="TreeGrafter"/>
</dbReference>
<organism evidence="22 23">
    <name type="scientific">Larinioides sclopetarius</name>
    <dbReference type="NCBI Taxonomy" id="280406"/>
    <lineage>
        <taxon>Eukaryota</taxon>
        <taxon>Metazoa</taxon>
        <taxon>Ecdysozoa</taxon>
        <taxon>Arthropoda</taxon>
        <taxon>Chelicerata</taxon>
        <taxon>Arachnida</taxon>
        <taxon>Araneae</taxon>
        <taxon>Araneomorphae</taxon>
        <taxon>Entelegynae</taxon>
        <taxon>Araneoidea</taxon>
        <taxon>Araneidae</taxon>
        <taxon>Larinioides</taxon>
    </lineage>
</organism>
<dbReference type="InterPro" id="IPR038650">
    <property type="entry name" value="PADR1_C_dom_sf"/>
</dbReference>
<keyword evidence="12" id="KW-0520">NAD</keyword>
<dbReference type="SUPFAM" id="SSF142921">
    <property type="entry name" value="WGR domain-like"/>
    <property type="match status" value="1"/>
</dbReference>
<dbReference type="Gene3D" id="1.10.20.130">
    <property type="match status" value="1"/>
</dbReference>
<sequence length="768" mass="87254">MENDLPFAVEYAKSGRASCKKCKQNIPKDTLRMAIMIQSHLYDGKMPLWHHLKCFFQKKNKLQSISEIANFDNLRWEDQEKIKKKLAGGGGDDEDDGNGAGSSTGGSSKNSDFSVEYAKSGKSTCRGCGEKIPKGEVRISILDDNPEHQRYGPAPLWRHVDCFVKDKQQLKFNDSAEKLPGFDLLKAEDQDMVKEKIGSNGIKRKAENDKPTSEVKVLKTDKKGKGLTKEEKVLKEQNKLLFDMRDKISKSFSKKDMIRLLEHNEQHISTGEQRLLDHLADCLVFGALKKCPECKSDAPRFMNNKYICNGDLTEWTKCQYETKYPERKKFDVPEDFKEDYPFLKDYKCIVRERKFAKVDDTSSSQKNLPLNDFKISLFGKFKTPQDVIQKQLEQLGAKIQKSVSEAVNLCISTPNEIKSESSKIQKAESLGIHVVSYGFVDAVKKGSQVAQSIKENLLSTWGEDPILKFGIKKEHKKVKSEAEKEDSSSKSISQKVKITVKGAAAVDPESGLEDSCHVYQKKSDVYNVVLAYVDMSKGTNSFYKLQILESNKGSKYYVFRQWGRVGTTIGGKKVENFSTAVEAISSFESLYLEKTGNEWWDRKNFVKKPGCMYPLDIDYGQESDQIKQELKPGDNSKLPKPVQELICLIFDIEAMKKAMVEFEIDLKKMPLGKLSKKQMEMAYKVLGEAQQILVTGANNAKITDVSNRFFTLIPHDFGMKKPPLLDDEDIINPKLKCWILSWKLNLLTTCSRENTIKLKILLMSIMRN</sequence>
<evidence type="ECO:0000256" key="11">
    <source>
        <dbReference type="ARBA" id="ARBA00022833"/>
    </source>
</evidence>
<dbReference type="SUPFAM" id="SSF47587">
    <property type="entry name" value="Domain of poly(ADP-ribose) polymerase"/>
    <property type="match status" value="1"/>
</dbReference>
<dbReference type="Pfam" id="PF08063">
    <property type="entry name" value="Zn_ribbon_PADR1"/>
    <property type="match status" value="1"/>
</dbReference>
<evidence type="ECO:0000256" key="6">
    <source>
        <dbReference type="ARBA" id="ARBA00022679"/>
    </source>
</evidence>
<feature type="domain" description="PARP-type" evidence="18">
    <location>
        <begin position="113"/>
        <end position="201"/>
    </location>
</feature>
<evidence type="ECO:0000256" key="5">
    <source>
        <dbReference type="ARBA" id="ARBA00022676"/>
    </source>
</evidence>
<dbReference type="Pfam" id="PF00645">
    <property type="entry name" value="zf-PARP"/>
    <property type="match status" value="2"/>
</dbReference>
<dbReference type="AlphaFoldDB" id="A0AAV2BA24"/>
<keyword evidence="5" id="KW-0328">Glycosyltransferase</keyword>
<dbReference type="EMBL" id="CAXIEN010000307">
    <property type="protein sequence ID" value="CAL1292484.1"/>
    <property type="molecule type" value="Genomic_DNA"/>
</dbReference>
<evidence type="ECO:0000259" key="21">
    <source>
        <dbReference type="PROSITE" id="PS51977"/>
    </source>
</evidence>
<evidence type="ECO:0000256" key="14">
    <source>
        <dbReference type="ARBA" id="ARBA00023242"/>
    </source>
</evidence>
<dbReference type="CDD" id="cd08001">
    <property type="entry name" value="WGR_PARP1_like"/>
    <property type="match status" value="1"/>
</dbReference>
<evidence type="ECO:0000256" key="2">
    <source>
        <dbReference type="ARBA" id="ARBA00000459"/>
    </source>
</evidence>
<evidence type="ECO:0000256" key="4">
    <source>
        <dbReference type="ARBA" id="ARBA00012020"/>
    </source>
</evidence>
<dbReference type="PANTHER" id="PTHR10459">
    <property type="entry name" value="DNA LIGASE"/>
    <property type="match status" value="1"/>
</dbReference>
<accession>A0AAV2BA24</accession>
<evidence type="ECO:0000256" key="15">
    <source>
        <dbReference type="ARBA" id="ARBA00024347"/>
    </source>
</evidence>
<dbReference type="Pfam" id="PF00533">
    <property type="entry name" value="BRCT"/>
    <property type="match status" value="1"/>
</dbReference>
<dbReference type="Pfam" id="PF05406">
    <property type="entry name" value="WGR"/>
    <property type="match status" value="1"/>
</dbReference>
<feature type="domain" description="PARP-type" evidence="18">
    <location>
        <begin position="7"/>
        <end position="90"/>
    </location>
</feature>
<dbReference type="PROSITE" id="PS50064">
    <property type="entry name" value="ZF_PARP_2"/>
    <property type="match status" value="2"/>
</dbReference>
<dbReference type="SMART" id="SM00292">
    <property type="entry name" value="BRCT"/>
    <property type="match status" value="1"/>
</dbReference>
<protein>
    <recommendedName>
        <fullName evidence="4">NAD(+) ADP-ribosyltransferase</fullName>
        <ecNumber evidence="4">2.4.2.30</ecNumber>
    </recommendedName>
</protein>
<dbReference type="GO" id="GO:0070212">
    <property type="term" value="P:protein poly-ADP-ribosylation"/>
    <property type="evidence" value="ECO:0007669"/>
    <property type="project" value="TreeGrafter"/>
</dbReference>
<dbReference type="PROSITE" id="PS52007">
    <property type="entry name" value="PADR1"/>
    <property type="match status" value="1"/>
</dbReference>
<evidence type="ECO:0000256" key="16">
    <source>
        <dbReference type="ARBA" id="ARBA00033987"/>
    </source>
</evidence>
<dbReference type="GO" id="GO:1990404">
    <property type="term" value="F:NAD+-protein mono-ADP-ribosyltransferase activity"/>
    <property type="evidence" value="ECO:0007669"/>
    <property type="project" value="TreeGrafter"/>
</dbReference>
<dbReference type="SUPFAM" id="SSF52113">
    <property type="entry name" value="BRCT domain"/>
    <property type="match status" value="1"/>
</dbReference>
<keyword evidence="8" id="KW-0677">Repeat</keyword>
<dbReference type="InterPro" id="IPR004102">
    <property type="entry name" value="Poly(ADP-ribose)pol_reg_dom"/>
</dbReference>
<dbReference type="PROSITE" id="PS51060">
    <property type="entry name" value="PARP_ALPHA_HD"/>
    <property type="match status" value="1"/>
</dbReference>
<feature type="domain" description="BRCT" evidence="19">
    <location>
        <begin position="365"/>
        <end position="440"/>
    </location>
</feature>
<keyword evidence="11" id="KW-0862">Zinc</keyword>
<dbReference type="FunFam" id="1.20.142.10:FF:000001">
    <property type="entry name" value="Poly [ADP-ribose] polymerase"/>
    <property type="match status" value="1"/>
</dbReference>
<evidence type="ECO:0000259" key="19">
    <source>
        <dbReference type="PROSITE" id="PS50172"/>
    </source>
</evidence>
<keyword evidence="13" id="KW-0238">DNA-binding</keyword>
<evidence type="ECO:0000256" key="9">
    <source>
        <dbReference type="ARBA" id="ARBA00022765"/>
    </source>
</evidence>
<dbReference type="Proteomes" id="UP001497382">
    <property type="component" value="Unassembled WGS sequence"/>
</dbReference>
<dbReference type="Gene3D" id="3.30.1740.10">
    <property type="entry name" value="Zinc finger, PARP-type"/>
    <property type="match status" value="2"/>
</dbReference>
<dbReference type="PROSITE" id="PS51977">
    <property type="entry name" value="WGR"/>
    <property type="match status" value="1"/>
</dbReference>
<evidence type="ECO:0000259" key="20">
    <source>
        <dbReference type="PROSITE" id="PS51060"/>
    </source>
</evidence>
<dbReference type="Gene3D" id="3.40.50.10190">
    <property type="entry name" value="BRCT domain"/>
    <property type="match status" value="1"/>
</dbReference>
<dbReference type="PANTHER" id="PTHR10459:SF112">
    <property type="entry name" value="POLY [ADP-RIBOSE] POLYMERASE 1"/>
    <property type="match status" value="1"/>
</dbReference>
<feature type="domain" description="PARP alpha-helical" evidence="20">
    <location>
        <begin position="635"/>
        <end position="752"/>
    </location>
</feature>
<comment type="caution">
    <text evidence="22">The sequence shown here is derived from an EMBL/GenBank/DDBJ whole genome shotgun (WGS) entry which is preliminary data.</text>
</comment>
<dbReference type="InterPro" id="IPR036930">
    <property type="entry name" value="WGR_dom_sf"/>
</dbReference>
<dbReference type="SMART" id="SM01335">
    <property type="entry name" value="PADR1"/>
    <property type="match status" value="1"/>
</dbReference>
<comment type="catalytic activity">
    <reaction evidence="2">
        <text>L-glutamyl-[protein] + NAD(+) = 5-O-(ADP-D-ribosyl)-L-glutamyl-[protein] + nicotinamide</text>
        <dbReference type="Rhea" id="RHEA:58224"/>
        <dbReference type="Rhea" id="RHEA-COMP:10208"/>
        <dbReference type="Rhea" id="RHEA-COMP:15089"/>
        <dbReference type="ChEBI" id="CHEBI:17154"/>
        <dbReference type="ChEBI" id="CHEBI:29973"/>
        <dbReference type="ChEBI" id="CHEBI:57540"/>
        <dbReference type="ChEBI" id="CHEBI:142540"/>
    </reaction>
</comment>
<dbReference type="GO" id="GO:0003950">
    <property type="term" value="F:NAD+ poly-ADP-ribosyltransferase activity"/>
    <property type="evidence" value="ECO:0007669"/>
    <property type="project" value="UniProtKB-EC"/>
</dbReference>
<gene>
    <name evidence="22" type="ORF">LARSCL_LOCUS17688</name>
</gene>
<dbReference type="InterPro" id="IPR050800">
    <property type="entry name" value="ARTD/PARP"/>
</dbReference>
<dbReference type="SUPFAM" id="SSF57716">
    <property type="entry name" value="Glucocorticoid receptor-like (DNA-binding domain)"/>
    <property type="match status" value="2"/>
</dbReference>
<dbReference type="GO" id="GO:0003677">
    <property type="term" value="F:DNA binding"/>
    <property type="evidence" value="ECO:0007669"/>
    <property type="project" value="UniProtKB-KW"/>
</dbReference>
<evidence type="ECO:0000256" key="1">
    <source>
        <dbReference type="ARBA" id="ARBA00000438"/>
    </source>
</evidence>
<evidence type="ECO:0000256" key="7">
    <source>
        <dbReference type="ARBA" id="ARBA00022723"/>
    </source>
</evidence>
<name>A0AAV2BA24_9ARAC</name>
<dbReference type="InterPro" id="IPR012982">
    <property type="entry name" value="PARP1-like_PADR1_Zn_ribbon"/>
</dbReference>
<dbReference type="CDD" id="cd17747">
    <property type="entry name" value="BRCT_PARP1"/>
    <property type="match status" value="1"/>
</dbReference>
<evidence type="ECO:0000259" key="18">
    <source>
        <dbReference type="PROSITE" id="PS50064"/>
    </source>
</evidence>
<evidence type="ECO:0000256" key="13">
    <source>
        <dbReference type="ARBA" id="ARBA00023125"/>
    </source>
</evidence>
<keyword evidence="10" id="KW-0863">Zinc-finger</keyword>
<evidence type="ECO:0000256" key="10">
    <source>
        <dbReference type="ARBA" id="ARBA00022771"/>
    </source>
</evidence>
<dbReference type="InterPro" id="IPR036616">
    <property type="entry name" value="Poly(ADP-ribose)pol_reg_dom_sf"/>
</dbReference>
<dbReference type="InterPro" id="IPR049296">
    <property type="entry name" value="PARP1-like_PADR1_N"/>
</dbReference>
<dbReference type="EC" id="2.4.2.30" evidence="4"/>
<dbReference type="SMART" id="SM01336">
    <property type="entry name" value="zf-PARP"/>
    <property type="match status" value="2"/>
</dbReference>
<dbReference type="GO" id="GO:0005730">
    <property type="term" value="C:nucleolus"/>
    <property type="evidence" value="ECO:0007669"/>
    <property type="project" value="TreeGrafter"/>
</dbReference>
<keyword evidence="6" id="KW-0808">Transferase</keyword>
<evidence type="ECO:0000256" key="12">
    <source>
        <dbReference type="ARBA" id="ARBA00023027"/>
    </source>
</evidence>
<dbReference type="InterPro" id="IPR036420">
    <property type="entry name" value="BRCT_dom_sf"/>
</dbReference>
<comment type="catalytic activity">
    <reaction evidence="16">
        <text>NAD(+) + (ADP-D-ribosyl)n-acceptor = nicotinamide + (ADP-D-ribosyl)n+1-acceptor + H(+).</text>
        <dbReference type="EC" id="2.4.2.30"/>
    </reaction>
</comment>
<evidence type="ECO:0000256" key="8">
    <source>
        <dbReference type="ARBA" id="ARBA00022737"/>
    </source>
</evidence>
<keyword evidence="23" id="KW-1185">Reference proteome</keyword>
<reference evidence="22 23" key="1">
    <citation type="submission" date="2024-04" db="EMBL/GenBank/DDBJ databases">
        <authorList>
            <person name="Rising A."/>
            <person name="Reimegard J."/>
            <person name="Sonavane S."/>
            <person name="Akerstrom W."/>
            <person name="Nylinder S."/>
            <person name="Hedman E."/>
            <person name="Kallberg Y."/>
        </authorList>
    </citation>
    <scope>NUCLEOTIDE SEQUENCE [LARGE SCALE GENOMIC DNA]</scope>
</reference>
<dbReference type="PROSITE" id="PS00347">
    <property type="entry name" value="ZF_PARP_1"/>
    <property type="match status" value="1"/>
</dbReference>
<keyword evidence="14" id="KW-0539">Nucleus</keyword>
<dbReference type="Gene3D" id="1.20.142.10">
    <property type="entry name" value="Poly(ADP-ribose) polymerase, regulatory domain"/>
    <property type="match status" value="1"/>
</dbReference>
<comment type="subcellular location">
    <subcellularLocation>
        <location evidence="3">Nucleus</location>
    </subcellularLocation>
</comment>
<evidence type="ECO:0000256" key="3">
    <source>
        <dbReference type="ARBA" id="ARBA00004123"/>
    </source>
</evidence>
<comment type="similarity">
    <text evidence="15">Belongs to the ARTD/PARP family.</text>
</comment>
<evidence type="ECO:0000256" key="17">
    <source>
        <dbReference type="SAM" id="MobiDB-lite"/>
    </source>
</evidence>
<proteinExistence type="inferred from homology"/>
<dbReference type="PROSITE" id="PS50172">
    <property type="entry name" value="BRCT"/>
    <property type="match status" value="1"/>
</dbReference>
<keyword evidence="7" id="KW-0479">Metal-binding</keyword>
<keyword evidence="9" id="KW-0013">ADP-ribosylation</keyword>
<dbReference type="Gene3D" id="2.20.25.630">
    <property type="match status" value="1"/>
</dbReference>
<dbReference type="Pfam" id="PF21728">
    <property type="entry name" value="PADR1_N"/>
    <property type="match status" value="1"/>
</dbReference>
<dbReference type="SMART" id="SM00773">
    <property type="entry name" value="WGR"/>
    <property type="match status" value="1"/>
</dbReference>
<dbReference type="InterPro" id="IPR001357">
    <property type="entry name" value="BRCT_dom"/>
</dbReference>
<feature type="domain" description="WGR" evidence="21">
    <location>
        <begin position="515"/>
        <end position="612"/>
    </location>
</feature>
<dbReference type="Pfam" id="PF02877">
    <property type="entry name" value="PARP_reg"/>
    <property type="match status" value="1"/>
</dbReference>
<evidence type="ECO:0000313" key="22">
    <source>
        <dbReference type="EMBL" id="CAL1292484.1"/>
    </source>
</evidence>
<feature type="region of interest" description="Disordered" evidence="17">
    <location>
        <begin position="85"/>
        <end position="113"/>
    </location>
</feature>
<comment type="catalytic activity">
    <reaction evidence="1">
        <text>L-aspartyl-[protein] + NAD(+) = 4-O-(ADP-D-ribosyl)-L-aspartyl-[protein] + nicotinamide</text>
        <dbReference type="Rhea" id="RHEA:54424"/>
        <dbReference type="Rhea" id="RHEA-COMP:9867"/>
        <dbReference type="Rhea" id="RHEA-COMP:13832"/>
        <dbReference type="ChEBI" id="CHEBI:17154"/>
        <dbReference type="ChEBI" id="CHEBI:29961"/>
        <dbReference type="ChEBI" id="CHEBI:57540"/>
        <dbReference type="ChEBI" id="CHEBI:138102"/>
    </reaction>
</comment>
<dbReference type="GO" id="GO:0008270">
    <property type="term" value="F:zinc ion binding"/>
    <property type="evidence" value="ECO:0007669"/>
    <property type="project" value="UniProtKB-KW"/>
</dbReference>
<evidence type="ECO:0000313" key="23">
    <source>
        <dbReference type="Proteomes" id="UP001497382"/>
    </source>
</evidence>
<dbReference type="InterPro" id="IPR001510">
    <property type="entry name" value="Znf_PARP"/>
</dbReference>